<dbReference type="Proteomes" id="UP000531594">
    <property type="component" value="Unassembled WGS sequence"/>
</dbReference>
<evidence type="ECO:0000313" key="2">
    <source>
        <dbReference type="Proteomes" id="UP000531594"/>
    </source>
</evidence>
<comment type="caution">
    <text evidence="1">The sequence shown here is derived from an EMBL/GenBank/DDBJ whole genome shotgun (WGS) entry which is preliminary data.</text>
</comment>
<accession>A0A7X0HV16</accession>
<reference evidence="1 2" key="1">
    <citation type="submission" date="2020-08" db="EMBL/GenBank/DDBJ databases">
        <title>Genomic Encyclopedia of Type Strains, Phase IV (KMG-IV): sequencing the most valuable type-strain genomes for metagenomic binning, comparative biology and taxonomic classification.</title>
        <authorList>
            <person name="Goeker M."/>
        </authorList>
    </citation>
    <scope>NUCLEOTIDE SEQUENCE [LARGE SCALE GENOMIC DNA]</scope>
    <source>
        <strain evidence="1 2">DSM 5391</strain>
    </source>
</reference>
<sequence length="63" mass="7633">MNSWQFKEDPDWTVAEVTLKWINEIRRENNISKITKVTYNRDNDITDLVKELDSRIYDITLPF</sequence>
<organism evidence="1 2">
    <name type="scientific">Bacillus benzoevorans</name>
    <dbReference type="NCBI Taxonomy" id="1456"/>
    <lineage>
        <taxon>Bacteria</taxon>
        <taxon>Bacillati</taxon>
        <taxon>Bacillota</taxon>
        <taxon>Bacilli</taxon>
        <taxon>Bacillales</taxon>
        <taxon>Bacillaceae</taxon>
        <taxon>Bacillus</taxon>
    </lineage>
</organism>
<gene>
    <name evidence="1" type="ORF">HNR53_003091</name>
</gene>
<dbReference type="AlphaFoldDB" id="A0A7X0HV16"/>
<proteinExistence type="predicted"/>
<keyword evidence="2" id="KW-1185">Reference proteome</keyword>
<protein>
    <submittedName>
        <fullName evidence="1">Uncharacterized protein</fullName>
    </submittedName>
</protein>
<dbReference type="EMBL" id="JACHGK010000011">
    <property type="protein sequence ID" value="MBB6446432.1"/>
    <property type="molecule type" value="Genomic_DNA"/>
</dbReference>
<evidence type="ECO:0000313" key="1">
    <source>
        <dbReference type="EMBL" id="MBB6446432.1"/>
    </source>
</evidence>
<name>A0A7X0HV16_9BACI</name>